<keyword evidence="3 5" id="KW-1133">Transmembrane helix</keyword>
<dbReference type="InterPro" id="IPR023908">
    <property type="entry name" value="xxxLxxG_rpt"/>
</dbReference>
<dbReference type="Proteomes" id="UP001595755">
    <property type="component" value="Unassembled WGS sequence"/>
</dbReference>
<reference evidence="8" key="1">
    <citation type="journal article" date="2019" name="Int. J. Syst. Evol. Microbiol.">
        <title>The Global Catalogue of Microorganisms (GCM) 10K type strain sequencing project: providing services to taxonomists for standard genome sequencing and annotation.</title>
        <authorList>
            <consortium name="The Broad Institute Genomics Platform"/>
            <consortium name="The Broad Institute Genome Sequencing Center for Infectious Disease"/>
            <person name="Wu L."/>
            <person name="Ma J."/>
        </authorList>
    </citation>
    <scope>NUCLEOTIDE SEQUENCE [LARGE SCALE GENOMIC DNA]</scope>
    <source>
        <strain evidence="8">CGMCC 4.1641</strain>
    </source>
</reference>
<gene>
    <name evidence="7" type="ORF">ACFO1S_08755</name>
</gene>
<name>A0ABV8S997_9BACL</name>
<comment type="caution">
    <text evidence="7">The sequence shown here is derived from an EMBL/GenBank/DDBJ whole genome shotgun (WGS) entry which is preliminary data.</text>
</comment>
<feature type="domain" description="ABC-2 type transporter transmembrane" evidence="6">
    <location>
        <begin position="26"/>
        <end position="161"/>
    </location>
</feature>
<dbReference type="InterPro" id="IPR017500">
    <property type="entry name" value="Phage_infect_YhgE_N"/>
</dbReference>
<comment type="subcellular location">
    <subcellularLocation>
        <location evidence="1">Membrane</location>
        <topology evidence="1">Multi-pass membrane protein</topology>
    </subcellularLocation>
</comment>
<dbReference type="RefSeq" id="WP_204602744.1">
    <property type="nucleotide sequence ID" value="NZ_JBHSED010000013.1"/>
</dbReference>
<dbReference type="PANTHER" id="PTHR43077">
    <property type="entry name" value="TRANSPORT PERMEASE YVFS-RELATED"/>
    <property type="match status" value="1"/>
</dbReference>
<evidence type="ECO:0000259" key="6">
    <source>
        <dbReference type="Pfam" id="PF12698"/>
    </source>
</evidence>
<feature type="transmembrane region" description="Helical" evidence="5">
    <location>
        <begin position="477"/>
        <end position="497"/>
    </location>
</feature>
<evidence type="ECO:0000313" key="7">
    <source>
        <dbReference type="EMBL" id="MFC4303542.1"/>
    </source>
</evidence>
<keyword evidence="8" id="KW-1185">Reference proteome</keyword>
<sequence length="673" mass="71578">MKGLKQFAKEMSAIGRNPKLLIPVIGILMIPIMYSGTFLSAFWDPYGHMDRLPVAVVNSDRGAVYEGRTLHIGQDFVEQLRANQTFDYRFVDHSEAEAGLKANRYYMSIEIPESFSEHAATLTSDQPSPAEIWFKPNESSNFLASQIGSNAVEKMKTELGREVTKAYTRTMFEQIHTLSDGLGEASEGASEIAQGTSSAKDGAARIERNLSQLAEGSVTLKNGVAKLAEGGSKLVHGASELKRGGSALAEGLSKLAEAGKPLEAGALMTKQGSSDLTAGLKQSVEGAERLSTGAHTVAVGLKQYAQAHPELEADESWQQLLAASQQVAAGADEAKKGQSKLADGAARLSEGTARLADGLRQFDSQVNTAADGAASAADGADRLYRGASRLQEGLTGLSGGVERLADGSAQLDQGARQITNGLIKLTNGTGELSGKLEEAAASTGGIGGDERLVDMFSNPVQLHVEKTSDVPNYGTGFAPYFISLGLFVGALLLTVVYTVKEPLHEPAGAWSWFVGKLLTMAAIGLGQAVIADVILLYGVGLEVESVPLFFLFSAVTSITFMAIIQFLVASMKNPGRFLAIILLIFQLTSSGGTFPLEMIPGGLQKVSEWLPMTHAISGFRAVISNGDYAVLQHNAGLLLLYFAAFALLSFGYYAIAYRREYRSTDRGDQPQTA</sequence>
<feature type="transmembrane region" description="Helical" evidence="5">
    <location>
        <begin position="635"/>
        <end position="656"/>
    </location>
</feature>
<dbReference type="PANTHER" id="PTHR43077:SF5">
    <property type="entry name" value="PHAGE INFECTION PROTEIN"/>
    <property type="match status" value="1"/>
</dbReference>
<dbReference type="Gene3D" id="3.40.1710.10">
    <property type="entry name" value="abc type-2 transporter like domain"/>
    <property type="match status" value="1"/>
</dbReference>
<feature type="transmembrane region" description="Helical" evidence="5">
    <location>
        <begin position="546"/>
        <end position="568"/>
    </location>
</feature>
<feature type="transmembrane region" description="Helical" evidence="5">
    <location>
        <begin position="517"/>
        <end position="540"/>
    </location>
</feature>
<feature type="transmembrane region" description="Helical" evidence="5">
    <location>
        <begin position="577"/>
        <end position="596"/>
    </location>
</feature>
<evidence type="ECO:0000256" key="5">
    <source>
        <dbReference type="SAM" id="Phobius"/>
    </source>
</evidence>
<feature type="transmembrane region" description="Helical" evidence="5">
    <location>
        <begin position="20"/>
        <end position="43"/>
    </location>
</feature>
<dbReference type="NCBIfam" id="TIGR03061">
    <property type="entry name" value="pip_yhgE_Nterm"/>
    <property type="match status" value="1"/>
</dbReference>
<feature type="domain" description="ABC-2 type transporter transmembrane" evidence="6">
    <location>
        <begin position="415"/>
        <end position="649"/>
    </location>
</feature>
<dbReference type="InterPro" id="IPR017501">
    <property type="entry name" value="Phage_infect_YhgE_C"/>
</dbReference>
<organism evidence="7 8">
    <name type="scientific">Cohnella boryungensis</name>
    <dbReference type="NCBI Taxonomy" id="768479"/>
    <lineage>
        <taxon>Bacteria</taxon>
        <taxon>Bacillati</taxon>
        <taxon>Bacillota</taxon>
        <taxon>Bacilli</taxon>
        <taxon>Bacillales</taxon>
        <taxon>Paenibacillaceae</taxon>
        <taxon>Cohnella</taxon>
    </lineage>
</organism>
<proteinExistence type="predicted"/>
<evidence type="ECO:0000256" key="1">
    <source>
        <dbReference type="ARBA" id="ARBA00004141"/>
    </source>
</evidence>
<evidence type="ECO:0000313" key="8">
    <source>
        <dbReference type="Proteomes" id="UP001595755"/>
    </source>
</evidence>
<dbReference type="NCBIfam" id="TIGR03062">
    <property type="entry name" value="pip_yhgE_Cterm"/>
    <property type="match status" value="1"/>
</dbReference>
<dbReference type="Pfam" id="PF12698">
    <property type="entry name" value="ABC2_membrane_3"/>
    <property type="match status" value="2"/>
</dbReference>
<evidence type="ECO:0000256" key="2">
    <source>
        <dbReference type="ARBA" id="ARBA00022692"/>
    </source>
</evidence>
<dbReference type="InterPro" id="IPR051328">
    <property type="entry name" value="T7SS_ABC-Transporter"/>
</dbReference>
<protein>
    <submittedName>
        <fullName evidence="7">YhgE/Pip family protein</fullName>
    </submittedName>
</protein>
<dbReference type="EMBL" id="JBHSED010000013">
    <property type="protein sequence ID" value="MFC4303542.1"/>
    <property type="molecule type" value="Genomic_DNA"/>
</dbReference>
<accession>A0ABV8S997</accession>
<keyword evidence="2 5" id="KW-0812">Transmembrane</keyword>
<evidence type="ECO:0000256" key="3">
    <source>
        <dbReference type="ARBA" id="ARBA00022989"/>
    </source>
</evidence>
<dbReference type="NCBIfam" id="TIGR03057">
    <property type="entry name" value="xxxLxxG_by_4"/>
    <property type="match status" value="1"/>
</dbReference>
<keyword evidence="4 5" id="KW-0472">Membrane</keyword>
<evidence type="ECO:0000256" key="4">
    <source>
        <dbReference type="ARBA" id="ARBA00023136"/>
    </source>
</evidence>
<dbReference type="InterPro" id="IPR013525">
    <property type="entry name" value="ABC2_TM"/>
</dbReference>